<dbReference type="InterPro" id="IPR006560">
    <property type="entry name" value="AWS_dom"/>
</dbReference>
<feature type="domain" description="SET" evidence="12">
    <location>
        <begin position="1103"/>
        <end position="1220"/>
    </location>
</feature>
<dbReference type="CDD" id="cd19172">
    <property type="entry name" value="SET_SETD2"/>
    <property type="match status" value="1"/>
</dbReference>
<dbReference type="PROSITE" id="PS51050">
    <property type="entry name" value="ZF_CW"/>
    <property type="match status" value="1"/>
</dbReference>
<reference evidence="16" key="1">
    <citation type="submission" date="2021-01" db="UniProtKB">
        <authorList>
            <consortium name="EnsemblPlants"/>
        </authorList>
    </citation>
    <scope>IDENTIFICATION</scope>
</reference>
<keyword evidence="7" id="KW-0479">Metal-binding</keyword>
<evidence type="ECO:0000259" key="14">
    <source>
        <dbReference type="PROSITE" id="PS51050"/>
    </source>
</evidence>
<dbReference type="InterPro" id="IPR011124">
    <property type="entry name" value="Znf_CW"/>
</dbReference>
<feature type="compositionally biased region" description="Low complexity" evidence="11">
    <location>
        <begin position="1416"/>
        <end position="1436"/>
    </location>
</feature>
<evidence type="ECO:0000256" key="10">
    <source>
        <dbReference type="ARBA" id="ARBA00023242"/>
    </source>
</evidence>
<evidence type="ECO:0000256" key="6">
    <source>
        <dbReference type="ARBA" id="ARBA00022691"/>
    </source>
</evidence>
<evidence type="ECO:0008006" key="18">
    <source>
        <dbReference type="Google" id="ProtNLM"/>
    </source>
</evidence>
<dbReference type="Proteomes" id="UP000594263">
    <property type="component" value="Unplaced"/>
</dbReference>
<dbReference type="Pfam" id="PF07496">
    <property type="entry name" value="zf-CW"/>
    <property type="match status" value="1"/>
</dbReference>
<dbReference type="Pfam" id="PF17907">
    <property type="entry name" value="AWS"/>
    <property type="match status" value="1"/>
</dbReference>
<dbReference type="PROSITE" id="PS50868">
    <property type="entry name" value="POST_SET"/>
    <property type="match status" value="1"/>
</dbReference>
<keyword evidence="8" id="KW-0863">Zinc-finger</keyword>
<feature type="region of interest" description="Disordered" evidence="11">
    <location>
        <begin position="1407"/>
        <end position="1439"/>
    </location>
</feature>
<feature type="compositionally biased region" description="Low complexity" evidence="11">
    <location>
        <begin position="1373"/>
        <end position="1384"/>
    </location>
</feature>
<dbReference type="Gramene" id="Kaladp0040s0480.1.v1.1">
    <property type="protein sequence ID" value="Kaladp0040s0480.1.v1.1"/>
    <property type="gene ID" value="Kaladp0040s0480.v1.1"/>
</dbReference>
<evidence type="ECO:0000256" key="4">
    <source>
        <dbReference type="ARBA" id="ARBA00022603"/>
    </source>
</evidence>
<evidence type="ECO:0000313" key="17">
    <source>
        <dbReference type="Proteomes" id="UP000594263"/>
    </source>
</evidence>
<organism evidence="16 17">
    <name type="scientific">Kalanchoe fedtschenkoi</name>
    <name type="common">Lavender scallops</name>
    <name type="synonym">South American air plant</name>
    <dbReference type="NCBI Taxonomy" id="63787"/>
    <lineage>
        <taxon>Eukaryota</taxon>
        <taxon>Viridiplantae</taxon>
        <taxon>Streptophyta</taxon>
        <taxon>Embryophyta</taxon>
        <taxon>Tracheophyta</taxon>
        <taxon>Spermatophyta</taxon>
        <taxon>Magnoliopsida</taxon>
        <taxon>eudicotyledons</taxon>
        <taxon>Gunneridae</taxon>
        <taxon>Pentapetalae</taxon>
        <taxon>Saxifragales</taxon>
        <taxon>Crassulaceae</taxon>
        <taxon>Kalanchoe</taxon>
    </lineage>
</organism>
<name>A0A7N0TN75_KALFE</name>
<keyword evidence="4" id="KW-0489">Methyltransferase</keyword>
<evidence type="ECO:0000256" key="9">
    <source>
        <dbReference type="ARBA" id="ARBA00022833"/>
    </source>
</evidence>
<feature type="domain" description="CW-type" evidence="14">
    <location>
        <begin position="940"/>
        <end position="994"/>
    </location>
</feature>
<feature type="domain" description="AWS" evidence="15">
    <location>
        <begin position="1051"/>
        <end position="1101"/>
    </location>
</feature>
<protein>
    <recommendedName>
        <fullName evidence="18">Histone-lysine N-methyltransferase ASHH2</fullName>
    </recommendedName>
</protein>
<dbReference type="SMART" id="SM00508">
    <property type="entry name" value="PostSET"/>
    <property type="match status" value="1"/>
</dbReference>
<feature type="region of interest" description="Disordered" evidence="11">
    <location>
        <begin position="1639"/>
        <end position="1662"/>
    </location>
</feature>
<keyword evidence="10" id="KW-0539">Nucleus</keyword>
<evidence type="ECO:0000259" key="15">
    <source>
        <dbReference type="PROSITE" id="PS51215"/>
    </source>
</evidence>
<keyword evidence="6" id="KW-0949">S-adenosyl-L-methionine</keyword>
<dbReference type="InterPro" id="IPR050777">
    <property type="entry name" value="SET2_Histone-Lys_MeTrsfase"/>
</dbReference>
<dbReference type="InterPro" id="IPR044437">
    <property type="entry name" value="SETD2/Set2_SET"/>
</dbReference>
<evidence type="ECO:0000256" key="1">
    <source>
        <dbReference type="ARBA" id="ARBA00004123"/>
    </source>
</evidence>
<dbReference type="GO" id="GO:0005694">
    <property type="term" value="C:chromosome"/>
    <property type="evidence" value="ECO:0007669"/>
    <property type="project" value="UniProtKB-SubCell"/>
</dbReference>
<keyword evidence="9" id="KW-0862">Zinc</keyword>
<dbReference type="GO" id="GO:0032259">
    <property type="term" value="P:methylation"/>
    <property type="evidence" value="ECO:0007669"/>
    <property type="project" value="UniProtKB-KW"/>
</dbReference>
<dbReference type="PANTHER" id="PTHR22884">
    <property type="entry name" value="SET DOMAIN PROTEINS"/>
    <property type="match status" value="1"/>
</dbReference>
<sequence length="1995" mass="220906">MVELCGREVVKHDMEEHEDVQVSLAVENIGVDVREKTKRLSACCDRTPTDQDCEIPSRSNISHASRAEPFSLFEKQTNGSSGVGVVKAVYPNPINEKYNGDCHKEALALLVHDMPLKFEVHELNSSKERNASMEDSLLEVIDNQAEAAICSQTDILDGIMSLNFHIQDDGTKQSGVHVESSQSSLSLTALDDSPEQPKLEVKSSPSLTNEVWVGYPGSSMDTTHPQDGDTTLKMLDCDDIHNSYHYYHGPRDSRIMSLTSLDETNEFSVASIRQMPHLEHCGRSYKASLVDYIAGNSSEHVLWKDEMNVFDTWNEKGRELQMLRNPSSVYGRSQNVLKGLYNIPIDSFVEKSAADLSPLAVEVAPSAHLTNDITVCSSSDLISCCARQVREQPIHASLSQGAVAEFKHMSSMRNTRTHQSRKEVKNEMVVKRGRRSSKAVKYDECMKSFGVVSRKKRSYFTKPAGSYAWWSSGTVLRSPKNDIVSGDIKKESWIECGYNKCRKVGKRKETVSMVFHDKAGTTSTCVRLKVKSKAADQNCLTAAVPKIYGCSPPHTADSAIGWINECSGQVKGGCSMKYTKRHESNWPVQVDDTYLNSHQADTFHDALKLDADDSSKSLGDITDDVTGNAAKVYLATSLQEEVKAVEENGGIIEDMTRNAAKVHLSTSLLGDIIAVEENVENKYLDPETSPDSEVIDVIPEVRLAGRAEDNLLNSVPLTSTCLSGIQGGITSINFTYSSRKKGRKKEMSTLGGDCLLNSSSGPVVSGESKQMGSCTSLSKIKNIYVYDKSLPSLEISETHTFPKMSCSGLIDNDCDEPSQTLVSLEKKNDPGSGVSPVLSATIVAGHITSQSWSSSCFVPDQKLDKAANTSLSIEMTKITSGSGVVDSGRKGINTLEHDPLQKKMVSEIMETCATDQLYLLGNHSTPEDAYISDKLGMLDTAAPKAWACCDNCGKWRRIPSSLADYIKRTDCRWTCNDNMDRAFADCSIPQEKSDQAINQELQLSDCDEDVNEVSDVQELKRRHSKAPGRERWTPIKTNSYLHRRRKNQTIDEIMVCHCKPPCDGGLGCGEECLNRMLNIECVRGTCPCGDHCSNQQFQERKYAKLKSFKSGKKGYGLCSEEDIGRGQFLIEYVGEVLDMPAYEARQKDYASKGHKHFYFMTLNGSEVIDACSKGNLGRFINHSCEPNCRTEKWMVNGEICIGLFAIRSIKKGEEVTFDYNYVRVFGAAAKKCDCGSSQCRGFIGGDPLNCEVVAHDSEEDDAEDLEPVMIDRRSDTIDRTEIISTTKNANVDEIQDAAESSVRESVHIDAHGEIESSMDLSTSSVSLSRQLENANETMHLTRVPFTQHVEDMLSKYSSSSGIDTCMEEKVTNKASKSYKSESSSLTEGPGNSIYDCIDANLKTYPDNVEVDQEPPRSSSTKKSTISSSSRKSTNSRFPKVMSKKSALIANKSKKFSDVSCRHEVVVEKLNELLDSGGGISKRKEAPKGYLKLLILTTASDNSGNGETIQSNRDLSMILDALLKTKSRVVLTDIINKNGLRMLHNIMKHYRRDFNRTPILRKLLKILEYLAENRTLNLDHINGGPPCPGMESFAESVLALTEHRDRQVHQTARSFRDRWIRRPHKKLSCKEEGRIEFPRGSIAQKFSASQSNDDDSPKDSNGQVKNMRISYAQVIGGQHDSCSGPSASSFSASGSTVRKRKSRWDQDMWIRRDGSSVRLKDSKGQYSPPSEILQQTKVKVASSSIYEVNGSDIIASAALPYKVEDAPPGFSAPCHNLVKLSTSSIDDELGSQNVDRTPNPCEVVKVFQGHPLRKFVSRSPISYAIPISILNQDVTAQSGTVENWGISPSLPFHPFPPLPLTPPAFSSGSVTMKAPEGLPNCVPSNLPIHRTYRACADSTVVAGGCHINRQLSHKRTRDSSDDLGKTFFRQKKQMTPPWMRRRQAGCIPNNSRNMMVKGEVGNLSHGIRNYRSDDGSSRMECVRNNFRQDLEPQNYH</sequence>
<dbReference type="SMART" id="SM00317">
    <property type="entry name" value="SET"/>
    <property type="match status" value="1"/>
</dbReference>
<dbReference type="InterPro" id="IPR046341">
    <property type="entry name" value="SET_dom_sf"/>
</dbReference>
<dbReference type="InterPro" id="IPR003616">
    <property type="entry name" value="Post-SET_dom"/>
</dbReference>
<feature type="domain" description="Post-SET" evidence="13">
    <location>
        <begin position="1228"/>
        <end position="1244"/>
    </location>
</feature>
<evidence type="ECO:0000313" key="16">
    <source>
        <dbReference type="EnsemblPlants" id="Kaladp0040s0480.1.v1.1"/>
    </source>
</evidence>
<evidence type="ECO:0000256" key="3">
    <source>
        <dbReference type="ARBA" id="ARBA00022454"/>
    </source>
</evidence>
<evidence type="ECO:0000256" key="8">
    <source>
        <dbReference type="ARBA" id="ARBA00022771"/>
    </source>
</evidence>
<feature type="region of interest" description="Disordered" evidence="11">
    <location>
        <begin position="173"/>
        <end position="205"/>
    </location>
</feature>
<dbReference type="GO" id="GO:0046975">
    <property type="term" value="F:histone H3K36 methyltransferase activity"/>
    <property type="evidence" value="ECO:0007669"/>
    <property type="project" value="InterPro"/>
</dbReference>
<dbReference type="SMART" id="SM00570">
    <property type="entry name" value="AWS"/>
    <property type="match status" value="1"/>
</dbReference>
<feature type="region of interest" description="Disordered" evidence="11">
    <location>
        <begin position="1676"/>
        <end position="1695"/>
    </location>
</feature>
<accession>A0A7N0TN75</accession>
<comment type="subcellular location">
    <subcellularLocation>
        <location evidence="2">Chromosome</location>
    </subcellularLocation>
    <subcellularLocation>
        <location evidence="1">Nucleus</location>
    </subcellularLocation>
</comment>
<evidence type="ECO:0000256" key="2">
    <source>
        <dbReference type="ARBA" id="ARBA00004286"/>
    </source>
</evidence>
<keyword evidence="17" id="KW-1185">Reference proteome</keyword>
<dbReference type="Pfam" id="PF00856">
    <property type="entry name" value="SET"/>
    <property type="match status" value="1"/>
</dbReference>
<dbReference type="Gene3D" id="2.170.270.10">
    <property type="entry name" value="SET domain"/>
    <property type="match status" value="1"/>
</dbReference>
<dbReference type="GO" id="GO:0005634">
    <property type="term" value="C:nucleus"/>
    <property type="evidence" value="ECO:0007669"/>
    <property type="project" value="UniProtKB-SubCell"/>
</dbReference>
<dbReference type="EnsemblPlants" id="Kaladp0040s0480.1.v1.1">
    <property type="protein sequence ID" value="Kaladp0040s0480.1.v1.1"/>
    <property type="gene ID" value="Kaladp0040s0480.v1.1"/>
</dbReference>
<feature type="compositionally biased region" description="Low complexity" evidence="11">
    <location>
        <begin position="1680"/>
        <end position="1694"/>
    </location>
</feature>
<dbReference type="PROSITE" id="PS50280">
    <property type="entry name" value="SET"/>
    <property type="match status" value="1"/>
</dbReference>
<proteinExistence type="predicted"/>
<evidence type="ECO:0000256" key="5">
    <source>
        <dbReference type="ARBA" id="ARBA00022679"/>
    </source>
</evidence>
<evidence type="ECO:0000259" key="13">
    <source>
        <dbReference type="PROSITE" id="PS50868"/>
    </source>
</evidence>
<dbReference type="SUPFAM" id="SSF82199">
    <property type="entry name" value="SET domain"/>
    <property type="match status" value="1"/>
</dbReference>
<dbReference type="GO" id="GO:0008270">
    <property type="term" value="F:zinc ion binding"/>
    <property type="evidence" value="ECO:0007669"/>
    <property type="project" value="UniProtKB-KW"/>
</dbReference>
<evidence type="ECO:0000256" key="11">
    <source>
        <dbReference type="SAM" id="MobiDB-lite"/>
    </source>
</evidence>
<feature type="region of interest" description="Disordered" evidence="11">
    <location>
        <begin position="1372"/>
        <end position="1391"/>
    </location>
</feature>
<dbReference type="Gene3D" id="3.30.40.100">
    <property type="match status" value="1"/>
</dbReference>
<evidence type="ECO:0000256" key="7">
    <source>
        <dbReference type="ARBA" id="ARBA00022723"/>
    </source>
</evidence>
<keyword evidence="5" id="KW-0808">Transferase</keyword>
<evidence type="ECO:0000259" key="12">
    <source>
        <dbReference type="PROSITE" id="PS50280"/>
    </source>
</evidence>
<dbReference type="PROSITE" id="PS51215">
    <property type="entry name" value="AWS"/>
    <property type="match status" value="1"/>
</dbReference>
<dbReference type="FunFam" id="2.170.270.10:FF:000035">
    <property type="entry name" value="Histone-lysine N-methyltransferase"/>
    <property type="match status" value="1"/>
</dbReference>
<keyword evidence="3" id="KW-0158">Chromosome</keyword>
<dbReference type="InterPro" id="IPR001214">
    <property type="entry name" value="SET_dom"/>
</dbReference>